<dbReference type="SMR" id="A0A075WM07"/>
<dbReference type="PANTHER" id="PTHR38137">
    <property type="entry name" value="PRC-BARREL DOMAIN PROTEIN"/>
    <property type="match status" value="1"/>
</dbReference>
<dbReference type="SUPFAM" id="SSF50346">
    <property type="entry name" value="PRC-barrel domain"/>
    <property type="match status" value="1"/>
</dbReference>
<dbReference type="Gene3D" id="2.30.30.240">
    <property type="entry name" value="PRC-barrel domain"/>
    <property type="match status" value="1"/>
</dbReference>
<sequence>MGMIGEITTFFGMRVFTDEGRYVGRVEDVILDQNTKSIRGLAISDYNKALIDSHAKGVIIPYRVVKAVGDIIIIKDLFKRKSRVLDYESRELIEEEGEEGEEWQE</sequence>
<dbReference type="HOGENOM" id="CLU_170070_0_0_2"/>
<gene>
    <name evidence="2" type="ORF">AFULGI_00017860</name>
</gene>
<dbReference type="GeneID" id="24795281"/>
<dbReference type="Proteomes" id="UP000028501">
    <property type="component" value="Chromosome"/>
</dbReference>
<dbReference type="PANTHER" id="PTHR38137:SF1">
    <property type="entry name" value="PRC-BARREL DOMAIN-CONTAINING PROTEIN"/>
    <property type="match status" value="1"/>
</dbReference>
<evidence type="ECO:0000313" key="2">
    <source>
        <dbReference type="EMBL" id="AIG98543.1"/>
    </source>
</evidence>
<evidence type="ECO:0000259" key="1">
    <source>
        <dbReference type="Pfam" id="PF05239"/>
    </source>
</evidence>
<dbReference type="RefSeq" id="WP_010879029.1">
    <property type="nucleotide sequence ID" value="NZ_CP006577.1"/>
</dbReference>
<organism evidence="2 3">
    <name type="scientific">Archaeoglobus fulgidus DSM 8774</name>
    <dbReference type="NCBI Taxonomy" id="1344584"/>
    <lineage>
        <taxon>Archaea</taxon>
        <taxon>Methanobacteriati</taxon>
        <taxon>Methanobacteriota</taxon>
        <taxon>Archaeoglobi</taxon>
        <taxon>Archaeoglobales</taxon>
        <taxon>Archaeoglobaceae</taxon>
        <taxon>Archaeoglobus</taxon>
    </lineage>
</organism>
<name>A0A075WM07_ARCFL</name>
<proteinExistence type="predicted"/>
<feature type="domain" description="PRC-barrel" evidence="1">
    <location>
        <begin position="7"/>
        <end position="76"/>
    </location>
</feature>
<reference evidence="2 3" key="1">
    <citation type="submission" date="2013-07" db="EMBL/GenBank/DDBJ databases">
        <title>Genome of Archaeoglobus fulgidus.</title>
        <authorList>
            <person name="Fiebig A."/>
            <person name="Birkeland N.-K."/>
        </authorList>
    </citation>
    <scope>NUCLEOTIDE SEQUENCE [LARGE SCALE GENOMIC DNA]</scope>
    <source>
        <strain evidence="2 3">DSM 8774</strain>
    </source>
</reference>
<protein>
    <recommendedName>
        <fullName evidence="1">PRC-barrel domain-containing protein</fullName>
    </recommendedName>
</protein>
<dbReference type="InterPro" id="IPR011033">
    <property type="entry name" value="PRC_barrel-like_sf"/>
</dbReference>
<evidence type="ECO:0000313" key="3">
    <source>
        <dbReference type="Proteomes" id="UP000028501"/>
    </source>
</evidence>
<dbReference type="InterPro" id="IPR027275">
    <property type="entry name" value="PRC-brl_dom"/>
</dbReference>
<accession>A0A075WM07</accession>
<dbReference type="AlphaFoldDB" id="A0A075WM07"/>
<dbReference type="KEGG" id="afg:AFULGI_00017860"/>
<dbReference type="EMBL" id="CP006577">
    <property type="protein sequence ID" value="AIG98543.1"/>
    <property type="molecule type" value="Genomic_DNA"/>
</dbReference>
<dbReference type="Pfam" id="PF05239">
    <property type="entry name" value="PRC"/>
    <property type="match status" value="1"/>
</dbReference>